<dbReference type="EMBL" id="SMYL01000001">
    <property type="protein sequence ID" value="TDK68480.1"/>
    <property type="molecule type" value="Genomic_DNA"/>
</dbReference>
<dbReference type="InterPro" id="IPR029033">
    <property type="entry name" value="His_PPase_superfam"/>
</dbReference>
<dbReference type="Pfam" id="PF00300">
    <property type="entry name" value="His_Phos_1"/>
    <property type="match status" value="1"/>
</dbReference>
<evidence type="ECO:0000313" key="2">
    <source>
        <dbReference type="Proteomes" id="UP000294829"/>
    </source>
</evidence>
<dbReference type="Gene3D" id="3.40.50.1240">
    <property type="entry name" value="Phosphoglycerate mutase-like"/>
    <property type="match status" value="1"/>
</dbReference>
<dbReference type="SUPFAM" id="SSF53254">
    <property type="entry name" value="Phosphoglycerate mutase-like"/>
    <property type="match status" value="1"/>
</dbReference>
<dbReference type="Proteomes" id="UP000294829">
    <property type="component" value="Unassembled WGS sequence"/>
</dbReference>
<evidence type="ECO:0000313" key="1">
    <source>
        <dbReference type="EMBL" id="TDK68480.1"/>
    </source>
</evidence>
<accession>A0A4R5W6B2</accession>
<reference evidence="1 2" key="1">
    <citation type="submission" date="2019-03" db="EMBL/GenBank/DDBJ databases">
        <title>Sapientia aquatica gen. nov., sp. nov., isolated from a crater lake.</title>
        <authorList>
            <person name="Felfoldi T."/>
            <person name="Szabo A."/>
            <person name="Toth E."/>
            <person name="Schumann P."/>
            <person name="Keki Z."/>
            <person name="Marialigeti K."/>
            <person name="Mathe I."/>
        </authorList>
    </citation>
    <scope>NUCLEOTIDE SEQUENCE [LARGE SCALE GENOMIC DNA]</scope>
    <source>
        <strain evidence="1 2">SA-152</strain>
    </source>
</reference>
<dbReference type="OrthoDB" id="9814783at2"/>
<dbReference type="CDD" id="cd07067">
    <property type="entry name" value="HP_PGM_like"/>
    <property type="match status" value="1"/>
</dbReference>
<dbReference type="RefSeq" id="WP_133325173.1">
    <property type="nucleotide sequence ID" value="NZ_SMYL01000001.1"/>
</dbReference>
<organism evidence="1 2">
    <name type="scientific">Sapientia aquatica</name>
    <dbReference type="NCBI Taxonomy" id="1549640"/>
    <lineage>
        <taxon>Bacteria</taxon>
        <taxon>Pseudomonadati</taxon>
        <taxon>Pseudomonadota</taxon>
        <taxon>Betaproteobacteria</taxon>
        <taxon>Burkholderiales</taxon>
        <taxon>Oxalobacteraceae</taxon>
        <taxon>Sapientia</taxon>
    </lineage>
</organism>
<proteinExistence type="predicted"/>
<dbReference type="InterPro" id="IPR013078">
    <property type="entry name" value="His_Pase_superF_clade-1"/>
</dbReference>
<comment type="caution">
    <text evidence="1">The sequence shown here is derived from an EMBL/GenBank/DDBJ whole genome shotgun (WGS) entry which is preliminary data.</text>
</comment>
<dbReference type="AlphaFoldDB" id="A0A4R5W6B2"/>
<dbReference type="SMART" id="SM00855">
    <property type="entry name" value="PGAM"/>
    <property type="match status" value="1"/>
</dbReference>
<sequence>MDLILWRHAQAEMLSEELPSKTDGERKLTTKGHKQAAKMALWLGSVLPDTTKILVSPSQRTIQTANALGRKYKIVPEVGTESTADDILAACNWPHSKEPVLIIGHQPHLGEVVTRLIPSYQHCSIRKGNVWWISQKESEDNPATFLKAIMTPELIVK</sequence>
<gene>
    <name evidence="1" type="ORF">E2I14_02765</name>
</gene>
<name>A0A4R5W6B2_9BURK</name>
<protein>
    <submittedName>
        <fullName evidence="1">Histidine phosphatase family protein</fullName>
    </submittedName>
</protein>
<keyword evidence="2" id="KW-1185">Reference proteome</keyword>